<evidence type="ECO:0000313" key="4">
    <source>
        <dbReference type="Proteomes" id="UP000006238"/>
    </source>
</evidence>
<protein>
    <recommendedName>
        <fullName evidence="2">Putative zinc-finger domain-containing protein</fullName>
    </recommendedName>
</protein>
<evidence type="ECO:0000313" key="3">
    <source>
        <dbReference type="EMBL" id="EFF69559.1"/>
    </source>
</evidence>
<dbReference type="STRING" id="45851.BHV86_06140"/>
<organism evidence="3 4">
    <name type="scientific">Eshraghiella crossota DSM 2876</name>
    <dbReference type="NCBI Taxonomy" id="511680"/>
    <lineage>
        <taxon>Bacteria</taxon>
        <taxon>Bacillati</taxon>
        <taxon>Bacillota</taxon>
        <taxon>Clostridia</taxon>
        <taxon>Lachnospirales</taxon>
        <taxon>Lachnospiraceae</taxon>
        <taxon>Eshraghiella</taxon>
    </lineage>
</organism>
<keyword evidence="1" id="KW-1133">Transmembrane helix</keyword>
<gene>
    <name evidence="3" type="ORF">BUTYVIB_00071</name>
</gene>
<dbReference type="GeneID" id="98918439"/>
<sequence length="109" mass="12863">MECRDFQKLIPKIIDDDIPEEDLEKVLEHVKSCKDCYDEMEIYYVLKYGFGEDDNNDNMNFIGLLDEKITGLEKKCHYYEMASSLYEAVYIISNTAVFGTLIYILFKIF</sequence>
<keyword evidence="4" id="KW-1185">Reference proteome</keyword>
<dbReference type="eggNOG" id="ENOG5033P41">
    <property type="taxonomic scope" value="Bacteria"/>
</dbReference>
<accession>D4RWN5</accession>
<dbReference type="Proteomes" id="UP000006238">
    <property type="component" value="Unassembled WGS sequence"/>
</dbReference>
<keyword evidence="1" id="KW-0812">Transmembrane</keyword>
<dbReference type="AlphaFoldDB" id="D4RWN5"/>
<dbReference type="HOGENOM" id="CLU_141480_1_0_9"/>
<feature type="transmembrane region" description="Helical" evidence="1">
    <location>
        <begin position="88"/>
        <end position="106"/>
    </location>
</feature>
<comment type="caution">
    <text evidence="3">The sequence shown here is derived from an EMBL/GenBank/DDBJ whole genome shotgun (WGS) entry which is preliminary data.</text>
</comment>
<proteinExistence type="predicted"/>
<dbReference type="InterPro" id="IPR027383">
    <property type="entry name" value="Znf_put"/>
</dbReference>
<name>D4RWN5_9FIRM</name>
<dbReference type="Pfam" id="PF13490">
    <property type="entry name" value="zf-HC2"/>
    <property type="match status" value="1"/>
</dbReference>
<feature type="domain" description="Putative zinc-finger" evidence="2">
    <location>
        <begin position="3"/>
        <end position="36"/>
    </location>
</feature>
<reference evidence="3 4" key="1">
    <citation type="submission" date="2010-02" db="EMBL/GenBank/DDBJ databases">
        <authorList>
            <person name="Weinstock G."/>
            <person name="Sodergren E."/>
            <person name="Clifton S."/>
            <person name="Fulton L."/>
            <person name="Fulton B."/>
            <person name="Courtney L."/>
            <person name="Fronick C."/>
            <person name="Harrison M."/>
            <person name="Strong C."/>
            <person name="Farmer C."/>
            <person name="Delahaunty K."/>
            <person name="Markovic C."/>
            <person name="Hall O."/>
            <person name="Minx P."/>
            <person name="Tomlinson C."/>
            <person name="Mitreva M."/>
            <person name="Nelson J."/>
            <person name="Hou S."/>
            <person name="Wollam A."/>
            <person name="Pepin K.H."/>
            <person name="Johnson M."/>
            <person name="Bhonagiri V."/>
            <person name="Zhang X."/>
            <person name="Suruliraj S."/>
            <person name="Warren W."/>
            <person name="Chinwalla A."/>
            <person name="Mardis E.R."/>
            <person name="Wilson R.K."/>
        </authorList>
    </citation>
    <scope>NUCLEOTIDE SEQUENCE [LARGE SCALE GENOMIC DNA]</scope>
    <source>
        <strain evidence="3 4">DSM 2876</strain>
    </source>
</reference>
<evidence type="ECO:0000259" key="2">
    <source>
        <dbReference type="Pfam" id="PF13490"/>
    </source>
</evidence>
<dbReference type="EMBL" id="ABWN01000017">
    <property type="protein sequence ID" value="EFF69559.1"/>
    <property type="molecule type" value="Genomic_DNA"/>
</dbReference>
<dbReference type="RefSeq" id="WP_005600632.1">
    <property type="nucleotide sequence ID" value="NZ_GG663519.1"/>
</dbReference>
<keyword evidence="1" id="KW-0472">Membrane</keyword>
<evidence type="ECO:0000256" key="1">
    <source>
        <dbReference type="SAM" id="Phobius"/>
    </source>
</evidence>